<evidence type="ECO:0000313" key="2">
    <source>
        <dbReference type="Proteomes" id="UP000045782"/>
    </source>
</evidence>
<sequence length="221" mass="25491">MTADEFVNRMSGYSYVSTRSRHYRDTLQAARLGHLAPNWRDNLRPISAQVGGPEYHVDAEATAVAELQNLPIMPWEPHQADWRMALDCWYSAARKAAVEDYANKALESLEQLRRSPMVEALIPGRKLAESILTLVAPHDNRVNETRHLQDWLYVTETTSLTAAYMAGLAAGGEEIDWRSWYREQITAWPDGHMMRRRAEAEIQHGRYEFLPEYWMNEQSPS</sequence>
<reference evidence="1 2" key="1">
    <citation type="submission" date="2015-03" db="EMBL/GenBank/DDBJ databases">
        <authorList>
            <person name="Murphy D."/>
        </authorList>
    </citation>
    <scope>NUCLEOTIDE SEQUENCE [LARGE SCALE GENOMIC DNA]</scope>
    <source>
        <strain evidence="1 2">PAP088</strain>
    </source>
</reference>
<dbReference type="EMBL" id="CSWP01000012">
    <property type="protein sequence ID" value="CPV70684.1"/>
    <property type="molecule type" value="Genomic_DNA"/>
</dbReference>
<proteinExistence type="predicted"/>
<gene>
    <name evidence="1" type="ORF">ERS075579_04845</name>
</gene>
<dbReference type="RefSeq" id="WP_049233111.1">
    <property type="nucleotide sequence ID" value="NZ_CP014951.1"/>
</dbReference>
<dbReference type="Proteomes" id="UP000045782">
    <property type="component" value="Unassembled WGS sequence"/>
</dbReference>
<evidence type="ECO:0000313" key="1">
    <source>
        <dbReference type="EMBL" id="CPV70684.1"/>
    </source>
</evidence>
<dbReference type="AlphaFoldDB" id="A0A0U1BJ58"/>
<organism evidence="1 2">
    <name type="scientific">Mycobacteroides abscessus</name>
    <dbReference type="NCBI Taxonomy" id="36809"/>
    <lineage>
        <taxon>Bacteria</taxon>
        <taxon>Bacillati</taxon>
        <taxon>Actinomycetota</taxon>
        <taxon>Actinomycetes</taxon>
        <taxon>Mycobacteriales</taxon>
        <taxon>Mycobacteriaceae</taxon>
        <taxon>Mycobacteroides</taxon>
    </lineage>
</organism>
<name>A0A0U1BJ58_9MYCO</name>
<protein>
    <submittedName>
        <fullName evidence="1">Uncharacterized protein</fullName>
    </submittedName>
</protein>
<accession>A0A0U1BJ58</accession>